<dbReference type="InterPro" id="IPR012495">
    <property type="entry name" value="TadE-like_dom"/>
</dbReference>
<evidence type="ECO:0000256" key="1">
    <source>
        <dbReference type="SAM" id="Phobius"/>
    </source>
</evidence>
<sequence length="173" mass="19185">MNAKRMRGVYVVEFAIIGSLLFVLLFGVLEMGRLYFTVNALDEVVRRGARLAAVCDIRDERILRRAIFNDIDNAGASSLIGSLETADLNLIYLDENGAVVGSPNDLTSANGFRAIRYVQLRVDNFPFELLIPLELFIPGFDRAITLPAFRSTIPRESLGRHAEEGVVPEITPC</sequence>
<keyword evidence="1" id="KW-1133">Transmembrane helix</keyword>
<reference evidence="4" key="1">
    <citation type="submission" date="2016-10" db="EMBL/GenBank/DDBJ databases">
        <authorList>
            <person name="Varghese N."/>
            <person name="Submissions S."/>
        </authorList>
    </citation>
    <scope>NUCLEOTIDE SEQUENCE [LARGE SCALE GENOMIC DNA]</scope>
    <source>
        <strain evidence="4">JCM 18195</strain>
    </source>
</reference>
<feature type="transmembrane region" description="Helical" evidence="1">
    <location>
        <begin position="9"/>
        <end position="29"/>
    </location>
</feature>
<keyword evidence="1" id="KW-0812">Transmembrane</keyword>
<keyword evidence="4" id="KW-1185">Reference proteome</keyword>
<evidence type="ECO:0000313" key="3">
    <source>
        <dbReference type="EMBL" id="SFP30990.1"/>
    </source>
</evidence>
<accession>A0A1I5PB25</accession>
<keyword evidence="1" id="KW-0472">Membrane</keyword>
<dbReference type="OrthoDB" id="6948598at2"/>
<evidence type="ECO:0000259" key="2">
    <source>
        <dbReference type="Pfam" id="PF07811"/>
    </source>
</evidence>
<protein>
    <submittedName>
        <fullName evidence="3">TadE-like protein</fullName>
    </submittedName>
</protein>
<dbReference type="Pfam" id="PF07811">
    <property type="entry name" value="TadE"/>
    <property type="match status" value="1"/>
</dbReference>
<dbReference type="EMBL" id="FOXM01000001">
    <property type="protein sequence ID" value="SFP30990.1"/>
    <property type="molecule type" value="Genomic_DNA"/>
</dbReference>
<organism evidence="3 4">
    <name type="scientific">Geopseudomonas sagittaria</name>
    <dbReference type="NCBI Taxonomy" id="1135990"/>
    <lineage>
        <taxon>Bacteria</taxon>
        <taxon>Pseudomonadati</taxon>
        <taxon>Pseudomonadota</taxon>
        <taxon>Gammaproteobacteria</taxon>
        <taxon>Pseudomonadales</taxon>
        <taxon>Pseudomonadaceae</taxon>
        <taxon>Geopseudomonas</taxon>
    </lineage>
</organism>
<dbReference type="Proteomes" id="UP000243084">
    <property type="component" value="Unassembled WGS sequence"/>
</dbReference>
<name>A0A1I5PB25_9GAMM</name>
<dbReference type="RefSeq" id="WP_092427788.1">
    <property type="nucleotide sequence ID" value="NZ_FOXM01000001.1"/>
</dbReference>
<feature type="domain" description="TadE-like" evidence="2">
    <location>
        <begin position="8"/>
        <end position="50"/>
    </location>
</feature>
<gene>
    <name evidence="3" type="ORF">SAMN05216229_101416</name>
</gene>
<proteinExistence type="predicted"/>
<dbReference type="AlphaFoldDB" id="A0A1I5PB25"/>
<evidence type="ECO:0000313" key="4">
    <source>
        <dbReference type="Proteomes" id="UP000243084"/>
    </source>
</evidence>